<dbReference type="Pfam" id="PF05483">
    <property type="entry name" value="SCP-1"/>
    <property type="match status" value="1"/>
</dbReference>
<accession>A0AAV7CWT5</accession>
<dbReference type="InterPro" id="IPR008827">
    <property type="entry name" value="SYCP1"/>
</dbReference>
<dbReference type="GO" id="GO:0001673">
    <property type="term" value="C:male germ cell nucleus"/>
    <property type="evidence" value="ECO:0007669"/>
    <property type="project" value="TreeGrafter"/>
</dbReference>
<dbReference type="GO" id="GO:0000711">
    <property type="term" value="P:meiotic DNA repair synthesis"/>
    <property type="evidence" value="ECO:0007669"/>
    <property type="project" value="TreeGrafter"/>
</dbReference>
<keyword evidence="1" id="KW-0175">Coiled coil</keyword>
<dbReference type="PANTHER" id="PTHR46918">
    <property type="entry name" value="SYNAPTONEMAL COMPLEX PROTEIN 1"/>
    <property type="match status" value="1"/>
</dbReference>
<keyword evidence="3" id="KW-1185">Reference proteome</keyword>
<feature type="coiled-coil region" evidence="1">
    <location>
        <begin position="51"/>
        <end position="99"/>
    </location>
</feature>
<comment type="caution">
    <text evidence="2">The sequence shown here is derived from an EMBL/GenBank/DDBJ whole genome shotgun (WGS) entry which is preliminary data.</text>
</comment>
<gene>
    <name evidence="2" type="ORF">GDO81_006454</name>
</gene>
<dbReference type="EMBL" id="WNYA01000002">
    <property type="protein sequence ID" value="KAG8589603.1"/>
    <property type="molecule type" value="Genomic_DNA"/>
</dbReference>
<dbReference type="Proteomes" id="UP000824782">
    <property type="component" value="Unassembled WGS sequence"/>
</dbReference>
<dbReference type="GO" id="GO:0000801">
    <property type="term" value="C:central element"/>
    <property type="evidence" value="ECO:0007669"/>
    <property type="project" value="TreeGrafter"/>
</dbReference>
<name>A0AAV7CWT5_ENGPU</name>
<proteinExistence type="predicted"/>
<reference evidence="2" key="1">
    <citation type="thesis" date="2020" institute="ProQuest LLC" country="789 East Eisenhower Parkway, Ann Arbor, MI, USA">
        <title>Comparative Genomics and Chromosome Evolution.</title>
        <authorList>
            <person name="Mudd A.B."/>
        </authorList>
    </citation>
    <scope>NUCLEOTIDE SEQUENCE</scope>
    <source>
        <strain evidence="2">237g6f4</strain>
        <tissue evidence="2">Blood</tissue>
    </source>
</reference>
<evidence type="ECO:0000313" key="3">
    <source>
        <dbReference type="Proteomes" id="UP000824782"/>
    </source>
</evidence>
<organism evidence="2 3">
    <name type="scientific">Engystomops pustulosus</name>
    <name type="common">Tungara frog</name>
    <name type="synonym">Physalaemus pustulosus</name>
    <dbReference type="NCBI Taxonomy" id="76066"/>
    <lineage>
        <taxon>Eukaryota</taxon>
        <taxon>Metazoa</taxon>
        <taxon>Chordata</taxon>
        <taxon>Craniata</taxon>
        <taxon>Vertebrata</taxon>
        <taxon>Euteleostomi</taxon>
        <taxon>Amphibia</taxon>
        <taxon>Batrachia</taxon>
        <taxon>Anura</taxon>
        <taxon>Neobatrachia</taxon>
        <taxon>Hyloidea</taxon>
        <taxon>Leptodactylidae</taxon>
        <taxon>Leiuperinae</taxon>
        <taxon>Engystomops</taxon>
    </lineage>
</organism>
<protein>
    <submittedName>
        <fullName evidence="2">Uncharacterized protein</fullName>
    </submittedName>
</protein>
<sequence>MNSNSECISLKVSPMTVNEEENSESHNQLYCKLNREVEKIKKWKYNVEFEIKEKETKLQEKRNIIDAQKKIIQDLQFENEKLRLHLEDMIHEYEDLVKQ</sequence>
<dbReference type="GO" id="GO:0000802">
    <property type="term" value="C:transverse filament"/>
    <property type="evidence" value="ECO:0007669"/>
    <property type="project" value="TreeGrafter"/>
</dbReference>
<dbReference type="GO" id="GO:0051878">
    <property type="term" value="P:lateral element assembly"/>
    <property type="evidence" value="ECO:0007669"/>
    <property type="project" value="TreeGrafter"/>
</dbReference>
<dbReference type="GO" id="GO:0051026">
    <property type="term" value="P:chiasma assembly"/>
    <property type="evidence" value="ECO:0007669"/>
    <property type="project" value="TreeGrafter"/>
</dbReference>
<dbReference type="AlphaFoldDB" id="A0AAV7CWT5"/>
<evidence type="ECO:0000313" key="2">
    <source>
        <dbReference type="EMBL" id="KAG8589603.1"/>
    </source>
</evidence>
<dbReference type="GO" id="GO:0003690">
    <property type="term" value="F:double-stranded DNA binding"/>
    <property type="evidence" value="ECO:0007669"/>
    <property type="project" value="TreeGrafter"/>
</dbReference>
<evidence type="ECO:0000256" key="1">
    <source>
        <dbReference type="SAM" id="Coils"/>
    </source>
</evidence>
<dbReference type="PANTHER" id="PTHR46918:SF1">
    <property type="entry name" value="SYNAPTONEMAL COMPLEX PROTEIN 1"/>
    <property type="match status" value="1"/>
</dbReference>